<dbReference type="Pfam" id="PF08100">
    <property type="entry name" value="Dimerisation"/>
    <property type="match status" value="1"/>
</dbReference>
<evidence type="ECO:0000259" key="5">
    <source>
        <dbReference type="Pfam" id="PF08100"/>
    </source>
</evidence>
<evidence type="ECO:0000256" key="1">
    <source>
        <dbReference type="ARBA" id="ARBA00022603"/>
    </source>
</evidence>
<dbReference type="GO" id="GO:0008171">
    <property type="term" value="F:O-methyltransferase activity"/>
    <property type="evidence" value="ECO:0007669"/>
    <property type="project" value="InterPro"/>
</dbReference>
<dbReference type="InterPro" id="IPR016461">
    <property type="entry name" value="COMT-like"/>
</dbReference>
<sequence>MNQITAPSSPDQVNGLINEISDQGRAFAGNEAGARETLLAKAQALVAAIESPMDRILSISYRGPAEFAAARIAIDLGIFDTLTKNGGATMSAAELSAGTGADRVFVLRVLRQLAASGLIKQSGPDAWVPSTLTYFLAMPKYRDTIQFTFDLPGRAIARLPAYVASTGYKNPSDPMDGPFQFAIGEKKHGWQYARERPQLMAALQNHMAGLRDARPRWTDPGFYPFAERLEEGIKLDGDAGAVVDVGGGMGHDLEAVMAARPRFPGKLVLQELPQVVARCKDNGKFEAMEHDFYKPQPVKGARAYLLHSILHGCSDEQCKVVLSHLRDAMEPGYSRLLVDELVVPEMAASWKVTSMDLYVMALSSNGERTEAQYRQLLETAGLEVTGIFESVDPDGERVIEAMRV</sequence>
<dbReference type="PANTHER" id="PTHR43712">
    <property type="entry name" value="PUTATIVE (AFU_ORTHOLOGUE AFUA_4G14580)-RELATED"/>
    <property type="match status" value="1"/>
</dbReference>
<dbReference type="Gene3D" id="3.40.50.150">
    <property type="entry name" value="Vaccinia Virus protein VP39"/>
    <property type="match status" value="1"/>
</dbReference>
<evidence type="ECO:0000256" key="3">
    <source>
        <dbReference type="ARBA" id="ARBA00022691"/>
    </source>
</evidence>
<evidence type="ECO:0000313" key="6">
    <source>
        <dbReference type="EMBL" id="KAF2458074.1"/>
    </source>
</evidence>
<keyword evidence="1 6" id="KW-0489">Methyltransferase</keyword>
<dbReference type="InterPro" id="IPR012967">
    <property type="entry name" value="COMT_dimerisation"/>
</dbReference>
<dbReference type="InterPro" id="IPR001077">
    <property type="entry name" value="COMT_C"/>
</dbReference>
<dbReference type="SUPFAM" id="SSF46785">
    <property type="entry name" value="Winged helix' DNA-binding domain"/>
    <property type="match status" value="1"/>
</dbReference>
<dbReference type="GO" id="GO:0032259">
    <property type="term" value="P:methylation"/>
    <property type="evidence" value="ECO:0007669"/>
    <property type="project" value="UniProtKB-KW"/>
</dbReference>
<dbReference type="Gene3D" id="1.10.10.10">
    <property type="entry name" value="Winged helix-like DNA-binding domain superfamily/Winged helix DNA-binding domain"/>
    <property type="match status" value="1"/>
</dbReference>
<keyword evidence="2 6" id="KW-0808">Transferase</keyword>
<evidence type="ECO:0000256" key="2">
    <source>
        <dbReference type="ARBA" id="ARBA00022679"/>
    </source>
</evidence>
<dbReference type="PANTHER" id="PTHR43712:SF17">
    <property type="entry name" value="O-METHYLTRANSFERASE"/>
    <property type="match status" value="1"/>
</dbReference>
<dbReference type="AlphaFoldDB" id="A0A6A6P2M3"/>
<dbReference type="InterPro" id="IPR036388">
    <property type="entry name" value="WH-like_DNA-bd_sf"/>
</dbReference>
<organism evidence="6 7">
    <name type="scientific">Lineolata rhizophorae</name>
    <dbReference type="NCBI Taxonomy" id="578093"/>
    <lineage>
        <taxon>Eukaryota</taxon>
        <taxon>Fungi</taxon>
        <taxon>Dikarya</taxon>
        <taxon>Ascomycota</taxon>
        <taxon>Pezizomycotina</taxon>
        <taxon>Dothideomycetes</taxon>
        <taxon>Dothideomycetes incertae sedis</taxon>
        <taxon>Lineolatales</taxon>
        <taxon>Lineolataceae</taxon>
        <taxon>Lineolata</taxon>
    </lineage>
</organism>
<gene>
    <name evidence="6" type="ORF">BDY21DRAFT_22997</name>
</gene>
<name>A0A6A6P2M3_9PEZI</name>
<keyword evidence="7" id="KW-1185">Reference proteome</keyword>
<dbReference type="EMBL" id="MU001679">
    <property type="protein sequence ID" value="KAF2458074.1"/>
    <property type="molecule type" value="Genomic_DNA"/>
</dbReference>
<protein>
    <submittedName>
        <fullName evidence="6">S-adenosyl-L-methionine-dependent methyltransferase</fullName>
    </submittedName>
</protein>
<proteinExistence type="predicted"/>
<dbReference type="PROSITE" id="PS51683">
    <property type="entry name" value="SAM_OMT_II"/>
    <property type="match status" value="1"/>
</dbReference>
<dbReference type="InterPro" id="IPR029063">
    <property type="entry name" value="SAM-dependent_MTases_sf"/>
</dbReference>
<dbReference type="OrthoDB" id="2410195at2759"/>
<dbReference type="GO" id="GO:0046983">
    <property type="term" value="F:protein dimerization activity"/>
    <property type="evidence" value="ECO:0007669"/>
    <property type="project" value="InterPro"/>
</dbReference>
<feature type="domain" description="O-methyltransferase dimerisation" evidence="5">
    <location>
        <begin position="69"/>
        <end position="123"/>
    </location>
</feature>
<keyword evidence="3" id="KW-0949">S-adenosyl-L-methionine</keyword>
<evidence type="ECO:0000259" key="4">
    <source>
        <dbReference type="Pfam" id="PF00891"/>
    </source>
</evidence>
<dbReference type="Pfam" id="PF00891">
    <property type="entry name" value="Methyltransf_2"/>
    <property type="match status" value="1"/>
</dbReference>
<dbReference type="SUPFAM" id="SSF53335">
    <property type="entry name" value="S-adenosyl-L-methionine-dependent methyltransferases"/>
    <property type="match status" value="1"/>
</dbReference>
<accession>A0A6A6P2M3</accession>
<reference evidence="6" key="1">
    <citation type="journal article" date="2020" name="Stud. Mycol.">
        <title>101 Dothideomycetes genomes: a test case for predicting lifestyles and emergence of pathogens.</title>
        <authorList>
            <person name="Haridas S."/>
            <person name="Albert R."/>
            <person name="Binder M."/>
            <person name="Bloem J."/>
            <person name="Labutti K."/>
            <person name="Salamov A."/>
            <person name="Andreopoulos B."/>
            <person name="Baker S."/>
            <person name="Barry K."/>
            <person name="Bills G."/>
            <person name="Bluhm B."/>
            <person name="Cannon C."/>
            <person name="Castanera R."/>
            <person name="Culley D."/>
            <person name="Daum C."/>
            <person name="Ezra D."/>
            <person name="Gonzalez J."/>
            <person name="Henrissat B."/>
            <person name="Kuo A."/>
            <person name="Liang C."/>
            <person name="Lipzen A."/>
            <person name="Lutzoni F."/>
            <person name="Magnuson J."/>
            <person name="Mondo S."/>
            <person name="Nolan M."/>
            <person name="Ohm R."/>
            <person name="Pangilinan J."/>
            <person name="Park H.-J."/>
            <person name="Ramirez L."/>
            <person name="Alfaro M."/>
            <person name="Sun H."/>
            <person name="Tritt A."/>
            <person name="Yoshinaga Y."/>
            <person name="Zwiers L.-H."/>
            <person name="Turgeon B."/>
            <person name="Goodwin S."/>
            <person name="Spatafora J."/>
            <person name="Crous P."/>
            <person name="Grigoriev I."/>
        </authorList>
    </citation>
    <scope>NUCLEOTIDE SEQUENCE</scope>
    <source>
        <strain evidence="6">ATCC 16933</strain>
    </source>
</reference>
<evidence type="ECO:0000313" key="7">
    <source>
        <dbReference type="Proteomes" id="UP000799766"/>
    </source>
</evidence>
<dbReference type="Proteomes" id="UP000799766">
    <property type="component" value="Unassembled WGS sequence"/>
</dbReference>
<dbReference type="InterPro" id="IPR036390">
    <property type="entry name" value="WH_DNA-bd_sf"/>
</dbReference>
<feature type="domain" description="O-methyltransferase C-terminal" evidence="4">
    <location>
        <begin position="241"/>
        <end position="382"/>
    </location>
</feature>